<keyword evidence="2" id="KW-0732">Signal</keyword>
<dbReference type="SMART" id="SM00644">
    <property type="entry name" value="Ami_2"/>
    <property type="match status" value="1"/>
</dbReference>
<proteinExistence type="inferred from homology"/>
<evidence type="ECO:0000256" key="1">
    <source>
        <dbReference type="ARBA" id="ARBA00007553"/>
    </source>
</evidence>
<evidence type="ECO:0000256" key="2">
    <source>
        <dbReference type="SAM" id="SignalP"/>
    </source>
</evidence>
<feature type="chain" id="PRO_5041468064" evidence="2">
    <location>
        <begin position="33"/>
        <end position="353"/>
    </location>
</feature>
<dbReference type="GO" id="GO:0008270">
    <property type="term" value="F:zinc ion binding"/>
    <property type="evidence" value="ECO:0007669"/>
    <property type="project" value="InterPro"/>
</dbReference>
<sequence>MTDLSRRNVLRGAFAAGAAALAAGTVVRAAQAAPPSGPTALAAGRSARPVGSASTHLSVASNGGRWRTRTASGWGDWRTLASCPAGHENPANARALLPLGPGVVEYEVDVPAGTSVTELSTAGATARSTGEARIAGRSTGKQYFPRSAWGADESLRFREDGSESFPAAYFPVQTLTVHHTALPVGADPAADIRAIYRDHAVNQDFGDIGYHLLIDPQGGVYEGRWSGADQRPVFGGPEGGRPVDGKPRMSNGAHVGGYNAGNVGVCVMGDFTTEPPSAQAVDSLIAVLAAISTACGLDPVGRTDYVNPISGATRSVDTISGHRDWLATQCPGERFFPELAGIRAEVAKRVGQY</sequence>
<organism evidence="5 6">
    <name type="scientific">Actinosynnema pretiosum subsp. pretiosum</name>
    <dbReference type="NCBI Taxonomy" id="103721"/>
    <lineage>
        <taxon>Bacteria</taxon>
        <taxon>Bacillati</taxon>
        <taxon>Actinomycetota</taxon>
        <taxon>Actinomycetes</taxon>
        <taxon>Pseudonocardiales</taxon>
        <taxon>Pseudonocardiaceae</taxon>
        <taxon>Actinosynnema</taxon>
    </lineage>
</organism>
<dbReference type="Gene3D" id="3.40.80.10">
    <property type="entry name" value="Peptidoglycan recognition protein-like"/>
    <property type="match status" value="1"/>
</dbReference>
<dbReference type="PANTHER" id="PTHR11022:SF41">
    <property type="entry name" value="PEPTIDOGLYCAN-RECOGNITION PROTEIN LC-RELATED"/>
    <property type="match status" value="1"/>
</dbReference>
<reference evidence="5" key="1">
    <citation type="submission" date="2021-04" db="EMBL/GenBank/DDBJ databases">
        <title>Genomic sequence of Actinosynnema pretiosum subsp. pretiosum ATCC 31280 (C-14919).</title>
        <authorList>
            <person name="Bai L."/>
            <person name="Wang X."/>
            <person name="Xiao Y."/>
        </authorList>
    </citation>
    <scope>NUCLEOTIDE SEQUENCE</scope>
    <source>
        <strain evidence="5">ATCC 31280</strain>
    </source>
</reference>
<dbReference type="Proteomes" id="UP000677152">
    <property type="component" value="Chromosome"/>
</dbReference>
<dbReference type="GO" id="GO:0008745">
    <property type="term" value="F:N-acetylmuramoyl-L-alanine amidase activity"/>
    <property type="evidence" value="ECO:0007669"/>
    <property type="project" value="InterPro"/>
</dbReference>
<dbReference type="SUPFAM" id="SSF55846">
    <property type="entry name" value="N-acetylmuramoyl-L-alanine amidase-like"/>
    <property type="match status" value="1"/>
</dbReference>
<evidence type="ECO:0000313" key="6">
    <source>
        <dbReference type="Proteomes" id="UP000677152"/>
    </source>
</evidence>
<feature type="signal peptide" evidence="2">
    <location>
        <begin position="1"/>
        <end position="32"/>
    </location>
</feature>
<dbReference type="InterPro" id="IPR006619">
    <property type="entry name" value="PGRP_domain_met/bac"/>
</dbReference>
<dbReference type="InterPro" id="IPR006311">
    <property type="entry name" value="TAT_signal"/>
</dbReference>
<protein>
    <submittedName>
        <fullName evidence="5">N-acetylmuramoyl-L-alanine amidase</fullName>
    </submittedName>
</protein>
<gene>
    <name evidence="5" type="ORF">KCV87_30105</name>
</gene>
<dbReference type="SMART" id="SM00701">
    <property type="entry name" value="PGRP"/>
    <property type="match status" value="1"/>
</dbReference>
<feature type="domain" description="Peptidoglycan recognition protein family" evidence="4">
    <location>
        <begin position="141"/>
        <end position="314"/>
    </location>
</feature>
<name>A0AA45L5S9_9PSEU</name>
<dbReference type="AlphaFoldDB" id="A0AA45L5S9"/>
<evidence type="ECO:0000259" key="4">
    <source>
        <dbReference type="SMART" id="SM00701"/>
    </source>
</evidence>
<dbReference type="CDD" id="cd06583">
    <property type="entry name" value="PGRP"/>
    <property type="match status" value="1"/>
</dbReference>
<dbReference type="InterPro" id="IPR015510">
    <property type="entry name" value="PGRP"/>
</dbReference>
<evidence type="ECO:0000313" key="5">
    <source>
        <dbReference type="EMBL" id="QUF03593.1"/>
    </source>
</evidence>
<dbReference type="PROSITE" id="PS51318">
    <property type="entry name" value="TAT"/>
    <property type="match status" value="1"/>
</dbReference>
<dbReference type="InterPro" id="IPR002502">
    <property type="entry name" value="Amidase_domain"/>
</dbReference>
<dbReference type="EMBL" id="CP073249">
    <property type="protein sequence ID" value="QUF03593.1"/>
    <property type="molecule type" value="Genomic_DNA"/>
</dbReference>
<feature type="domain" description="N-acetylmuramoyl-L-alanine amidase" evidence="3">
    <location>
        <begin position="160"/>
        <end position="332"/>
    </location>
</feature>
<dbReference type="Pfam" id="PF01510">
    <property type="entry name" value="Amidase_2"/>
    <property type="match status" value="1"/>
</dbReference>
<comment type="similarity">
    <text evidence="1">Belongs to the N-acetylmuramoyl-L-alanine amidase 2 family.</text>
</comment>
<accession>A0AA45L5S9</accession>
<evidence type="ECO:0000259" key="3">
    <source>
        <dbReference type="SMART" id="SM00644"/>
    </source>
</evidence>
<dbReference type="GO" id="GO:0009253">
    <property type="term" value="P:peptidoglycan catabolic process"/>
    <property type="evidence" value="ECO:0007669"/>
    <property type="project" value="InterPro"/>
</dbReference>
<dbReference type="InterPro" id="IPR036505">
    <property type="entry name" value="Amidase/PGRP_sf"/>
</dbReference>
<dbReference type="PANTHER" id="PTHR11022">
    <property type="entry name" value="PEPTIDOGLYCAN RECOGNITION PROTEIN"/>
    <property type="match status" value="1"/>
</dbReference>